<organism evidence="3 4">
    <name type="scientific">Dawidia cretensis</name>
    <dbReference type="NCBI Taxonomy" id="2782350"/>
    <lineage>
        <taxon>Bacteria</taxon>
        <taxon>Pseudomonadati</taxon>
        <taxon>Bacteroidota</taxon>
        <taxon>Cytophagia</taxon>
        <taxon>Cytophagales</taxon>
        <taxon>Chryseotaleaceae</taxon>
        <taxon>Dawidia</taxon>
    </lineage>
</organism>
<dbReference type="Proteomes" id="UP001319080">
    <property type="component" value="Unassembled WGS sequence"/>
</dbReference>
<feature type="transmembrane region" description="Helical" evidence="1">
    <location>
        <begin position="56"/>
        <end position="76"/>
    </location>
</feature>
<feature type="domain" description="Acyltransferase 3" evidence="2">
    <location>
        <begin position="8"/>
        <end position="331"/>
    </location>
</feature>
<feature type="transmembrane region" description="Helical" evidence="1">
    <location>
        <begin position="191"/>
        <end position="214"/>
    </location>
</feature>
<evidence type="ECO:0000313" key="4">
    <source>
        <dbReference type="Proteomes" id="UP001319080"/>
    </source>
</evidence>
<feature type="transmembrane region" description="Helical" evidence="1">
    <location>
        <begin position="12"/>
        <end position="36"/>
    </location>
</feature>
<comment type="caution">
    <text evidence="3">The sequence shown here is derived from an EMBL/GenBank/DDBJ whole genome shotgun (WGS) entry which is preliminary data.</text>
</comment>
<dbReference type="AlphaFoldDB" id="A0AAP2E2J9"/>
<feature type="transmembrane region" description="Helical" evidence="1">
    <location>
        <begin position="312"/>
        <end position="331"/>
    </location>
</feature>
<dbReference type="Pfam" id="PF01757">
    <property type="entry name" value="Acyl_transf_3"/>
    <property type="match status" value="1"/>
</dbReference>
<feature type="transmembrane region" description="Helical" evidence="1">
    <location>
        <begin position="226"/>
        <end position="243"/>
    </location>
</feature>
<dbReference type="InterPro" id="IPR050623">
    <property type="entry name" value="Glucan_succinyl_AcylTrfase"/>
</dbReference>
<dbReference type="RefSeq" id="WP_254087119.1">
    <property type="nucleotide sequence ID" value="NZ_JAHESE010000036.1"/>
</dbReference>
<dbReference type="GO" id="GO:0016747">
    <property type="term" value="F:acyltransferase activity, transferring groups other than amino-acyl groups"/>
    <property type="evidence" value="ECO:0007669"/>
    <property type="project" value="InterPro"/>
</dbReference>
<gene>
    <name evidence="3" type="ORF">KK062_25125</name>
</gene>
<accession>A0AAP2E2J9</accession>
<keyword evidence="4" id="KW-1185">Reference proteome</keyword>
<dbReference type="PANTHER" id="PTHR36927:SF3">
    <property type="entry name" value="GLUCANS BIOSYNTHESIS PROTEIN C"/>
    <property type="match status" value="1"/>
</dbReference>
<dbReference type="InterPro" id="IPR002656">
    <property type="entry name" value="Acyl_transf_3_dom"/>
</dbReference>
<feature type="transmembrane region" description="Helical" evidence="1">
    <location>
        <begin position="249"/>
        <end position="270"/>
    </location>
</feature>
<feature type="transmembrane region" description="Helical" evidence="1">
    <location>
        <begin position="160"/>
        <end position="179"/>
    </location>
</feature>
<dbReference type="EMBL" id="JAHESE010000036">
    <property type="protein sequence ID" value="MBT1711550.1"/>
    <property type="molecule type" value="Genomic_DNA"/>
</dbReference>
<evidence type="ECO:0000256" key="1">
    <source>
        <dbReference type="SAM" id="Phobius"/>
    </source>
</evidence>
<keyword evidence="1" id="KW-1133">Transmembrane helix</keyword>
<keyword evidence="3" id="KW-0012">Acyltransferase</keyword>
<sequence length="350" mass="40459">MLPTSRRYDIDWIRVIAIGLLLIYHIAIAFQSWGIMLSFITAPTPWPALWLPMGMLNIWRIPLLFFVSGMGVYFALQNRTAGQLLWERARRILVPFLVGVVLIVPAHIYLWQHYNGFKESYAPNPGHLWFLGNIFVYIVVLLPVVYYLQRHEAGRVAGAIRKLFSTPPGLLVMAGAFILEAWLTDAHPYELYALTWHGFFLGMLAFFFGFCFILSGEPFWKMLLRWRWMFLALAVTLFVVRLVKYNMMAPAYLLVPESHGWILSVFAFGYKYLNQPGNRLRYLSEAAYPVYVLHMVFLSLGSLLIFRLEVPAPVQFVLLVLFTVAGCFAFYEGVVRRINVVRVLFGLKRK</sequence>
<keyword evidence="3" id="KW-0808">Transferase</keyword>
<reference evidence="3 4" key="1">
    <citation type="submission" date="2021-05" db="EMBL/GenBank/DDBJ databases">
        <title>A Polyphasic approach of four new species of the genus Ohtaekwangia: Ohtaekwangia histidinii sp. nov., Ohtaekwangia cretensis sp. nov., Ohtaekwangia indiensis sp. nov., Ohtaekwangia reichenbachii sp. nov. from diverse environment.</title>
        <authorList>
            <person name="Octaviana S."/>
        </authorList>
    </citation>
    <scope>NUCLEOTIDE SEQUENCE [LARGE SCALE GENOMIC DNA]</scope>
    <source>
        <strain evidence="3 4">PWU5</strain>
    </source>
</reference>
<protein>
    <submittedName>
        <fullName evidence="3">Acyltransferase family protein</fullName>
    </submittedName>
</protein>
<feature type="transmembrane region" description="Helical" evidence="1">
    <location>
        <begin position="92"/>
        <end position="110"/>
    </location>
</feature>
<evidence type="ECO:0000259" key="2">
    <source>
        <dbReference type="Pfam" id="PF01757"/>
    </source>
</evidence>
<evidence type="ECO:0000313" key="3">
    <source>
        <dbReference type="EMBL" id="MBT1711550.1"/>
    </source>
</evidence>
<feature type="transmembrane region" description="Helical" evidence="1">
    <location>
        <begin position="282"/>
        <end position="306"/>
    </location>
</feature>
<keyword evidence="1" id="KW-0812">Transmembrane</keyword>
<feature type="transmembrane region" description="Helical" evidence="1">
    <location>
        <begin position="130"/>
        <end position="148"/>
    </location>
</feature>
<keyword evidence="1" id="KW-0472">Membrane</keyword>
<dbReference type="PANTHER" id="PTHR36927">
    <property type="entry name" value="BLR4337 PROTEIN"/>
    <property type="match status" value="1"/>
</dbReference>
<name>A0AAP2E2J9_9BACT</name>
<proteinExistence type="predicted"/>